<dbReference type="GO" id="GO:0005634">
    <property type="term" value="C:nucleus"/>
    <property type="evidence" value="ECO:0007669"/>
    <property type="project" value="UniProtKB-SubCell"/>
</dbReference>
<name>A0A6L2Q0Z3_COPFO</name>
<dbReference type="PROSITE" id="PS50157">
    <property type="entry name" value="ZINC_FINGER_C2H2_2"/>
    <property type="match status" value="3"/>
</dbReference>
<keyword evidence="4 7" id="KW-0863">Zinc-finger</keyword>
<dbReference type="PANTHER" id="PTHR24394">
    <property type="entry name" value="ZINC FINGER PROTEIN"/>
    <property type="match status" value="1"/>
</dbReference>
<dbReference type="OrthoDB" id="3533395at2759"/>
<dbReference type="GO" id="GO:0008270">
    <property type="term" value="F:zinc ion binding"/>
    <property type="evidence" value="ECO:0007669"/>
    <property type="project" value="UniProtKB-KW"/>
</dbReference>
<protein>
    <recommendedName>
        <fullName evidence="9">C2H2-type domain-containing protein</fullName>
    </recommendedName>
</protein>
<dbReference type="PROSITE" id="PS00028">
    <property type="entry name" value="ZINC_FINGER_C2H2_1"/>
    <property type="match status" value="3"/>
</dbReference>
<dbReference type="SUPFAM" id="SSF57667">
    <property type="entry name" value="beta-beta-alpha zinc fingers"/>
    <property type="match status" value="2"/>
</dbReference>
<dbReference type="AlphaFoldDB" id="A0A6L2Q0Z3"/>
<dbReference type="InterPro" id="IPR013087">
    <property type="entry name" value="Znf_C2H2_type"/>
</dbReference>
<gene>
    <name evidence="10" type="ORF">Cfor_11835</name>
</gene>
<feature type="region of interest" description="Disordered" evidence="8">
    <location>
        <begin position="171"/>
        <end position="250"/>
    </location>
</feature>
<keyword evidence="11" id="KW-1185">Reference proteome</keyword>
<evidence type="ECO:0000313" key="11">
    <source>
        <dbReference type="Proteomes" id="UP000502823"/>
    </source>
</evidence>
<dbReference type="EMBL" id="BLKM01000641">
    <property type="protein sequence ID" value="GFG36498.1"/>
    <property type="molecule type" value="Genomic_DNA"/>
</dbReference>
<feature type="domain" description="C2H2-type" evidence="9">
    <location>
        <begin position="556"/>
        <end position="579"/>
    </location>
</feature>
<comment type="caution">
    <text evidence="10">The sequence shown here is derived from an EMBL/GenBank/DDBJ whole genome shotgun (WGS) entry which is preliminary data.</text>
</comment>
<evidence type="ECO:0000256" key="6">
    <source>
        <dbReference type="ARBA" id="ARBA00023242"/>
    </source>
</evidence>
<dbReference type="Pfam" id="PF00096">
    <property type="entry name" value="zf-C2H2"/>
    <property type="match status" value="2"/>
</dbReference>
<dbReference type="GO" id="GO:0000981">
    <property type="term" value="F:DNA-binding transcription factor activity, RNA polymerase II-specific"/>
    <property type="evidence" value="ECO:0007669"/>
    <property type="project" value="TreeGrafter"/>
</dbReference>
<evidence type="ECO:0000256" key="5">
    <source>
        <dbReference type="ARBA" id="ARBA00022833"/>
    </source>
</evidence>
<dbReference type="InterPro" id="IPR036236">
    <property type="entry name" value="Znf_C2H2_sf"/>
</dbReference>
<keyword evidence="5" id="KW-0862">Zinc</keyword>
<feature type="domain" description="C2H2-type" evidence="9">
    <location>
        <begin position="500"/>
        <end position="527"/>
    </location>
</feature>
<dbReference type="FunFam" id="3.30.160.60:FF:002555">
    <property type="entry name" value="B-cell CLL/lymphoma 6 member B protein"/>
    <property type="match status" value="1"/>
</dbReference>
<comment type="subcellular location">
    <subcellularLocation>
        <location evidence="1">Nucleus</location>
    </subcellularLocation>
</comment>
<proteinExistence type="predicted"/>
<organism evidence="10 11">
    <name type="scientific">Coptotermes formosanus</name>
    <name type="common">Formosan subterranean termite</name>
    <dbReference type="NCBI Taxonomy" id="36987"/>
    <lineage>
        <taxon>Eukaryota</taxon>
        <taxon>Metazoa</taxon>
        <taxon>Ecdysozoa</taxon>
        <taxon>Arthropoda</taxon>
        <taxon>Hexapoda</taxon>
        <taxon>Insecta</taxon>
        <taxon>Pterygota</taxon>
        <taxon>Neoptera</taxon>
        <taxon>Polyneoptera</taxon>
        <taxon>Dictyoptera</taxon>
        <taxon>Blattodea</taxon>
        <taxon>Blattoidea</taxon>
        <taxon>Termitoidae</taxon>
        <taxon>Rhinotermitidae</taxon>
        <taxon>Coptotermes</taxon>
    </lineage>
</organism>
<dbReference type="Gene3D" id="3.30.160.60">
    <property type="entry name" value="Classic Zinc Finger"/>
    <property type="match status" value="3"/>
</dbReference>
<keyword evidence="2" id="KW-0479">Metal-binding</keyword>
<evidence type="ECO:0000256" key="7">
    <source>
        <dbReference type="PROSITE-ProRule" id="PRU00042"/>
    </source>
</evidence>
<dbReference type="FunFam" id="3.30.160.60:FF:002326">
    <property type="entry name" value="B-cell CLL/lymphoma 6 member B protein"/>
    <property type="match status" value="1"/>
</dbReference>
<keyword evidence="6" id="KW-0539">Nucleus</keyword>
<dbReference type="FunFam" id="3.30.160.60:FF:002529">
    <property type="entry name" value="B-cell CLL/lymphoma 6 member B protein"/>
    <property type="match status" value="1"/>
</dbReference>
<reference evidence="11" key="1">
    <citation type="submission" date="2020-01" db="EMBL/GenBank/DDBJ databases">
        <title>Draft genome sequence of the Termite Coptotermes fromosanus.</title>
        <authorList>
            <person name="Itakura S."/>
            <person name="Yosikawa Y."/>
            <person name="Umezawa K."/>
        </authorList>
    </citation>
    <scope>NUCLEOTIDE SEQUENCE [LARGE SCALE GENOMIC DNA]</scope>
</reference>
<evidence type="ECO:0000259" key="9">
    <source>
        <dbReference type="PROSITE" id="PS50157"/>
    </source>
</evidence>
<dbReference type="PANTHER" id="PTHR24394:SF44">
    <property type="entry name" value="ZINC FINGER PROTEIN 271-LIKE"/>
    <property type="match status" value="1"/>
</dbReference>
<evidence type="ECO:0000256" key="3">
    <source>
        <dbReference type="ARBA" id="ARBA00022737"/>
    </source>
</evidence>
<feature type="domain" description="C2H2-type" evidence="9">
    <location>
        <begin position="528"/>
        <end position="555"/>
    </location>
</feature>
<sequence>MGEAGPCKDDQLDSKGCSGALLDMLAEVASQTLHSDPSVKPSPMKRPAKTTADISCRLSNKKKRVTCRSRSGEGNTMDLEHVRSLTPNHLLKLFSEFDGDEIRRIFTFTCFMEPEQCHQQFSSFGSEGKARQQMKSHLLEHVHQLELKAERGFHFTVESIKVRQHRLAEKFTGSNRRHKLNSRIKVEQTTKSEPSDENDSSLHNKENTENCALVKQNIKSGKLSDHKAGGDLNDSNSKSGMEPETAEDISGSLDDKVVVEKICDGEQKINKSENCPGIYEEHSYVILETENNPTNVPTEDHRKCTWPEAKISENGCEIQNHEKQEKIEEESVPCDNGPTADLGKFMMAETLCDMVMVCVMEDNQLQLKQLPCVGQEIDVDTYQSFSYKMIRSDDLPVVQDNRKAEPQKYNDEVMREVNCENIERDEYIQKKKPKGKAKFIGQSKAEKEMAIHLIELMKRKGNTESLECYICNPPRSFTAPTTLISHYRSHAGKYLSIKPYECRICHSVFTRQHSLNYHMLIHSNQTRFTCADCGRKFRHPSHFKEHRRRHTGESPYECSDCMLRFKTRNTYKRHLKTRHGKVLTTSGGLIILSEEEFRRVRTLPRSPHSTATAQVKQELHTGKKRSRKAKGRFKVGGNRRRLEPWDMMNEEDEEDIEEETGFSFNKETCHQSTVVGSGPVNTDDGQNKDVLGLENTSCVGNAGSKLTLPMTDTELPQKSFQDIVEEAMKQSNISFSDDPENDKANVVVLDVPVTSNENVYISKDETFESQQKNIQQLGVPAINIKSSWKTVNVHLKGLSKGNICTSNQSDKQSVNKSDNKNITQFLPNLCKNSLILPNTVGFNPLMMNTGIQQAQTLPTVPPSNVQTPAFSPSSSPSEVAEAFHSPQHDMDKKSLLSTQLDAEVLNNAGSDRLSIITADSQQATIMLLADDGNTSLHYHVKITS</sequence>
<feature type="region of interest" description="Disordered" evidence="8">
    <location>
        <begin position="602"/>
        <end position="630"/>
    </location>
</feature>
<keyword evidence="3" id="KW-0677">Repeat</keyword>
<dbReference type="SMART" id="SM00355">
    <property type="entry name" value="ZnF_C2H2"/>
    <property type="match status" value="4"/>
</dbReference>
<evidence type="ECO:0000256" key="8">
    <source>
        <dbReference type="SAM" id="MobiDB-lite"/>
    </source>
</evidence>
<feature type="region of interest" description="Disordered" evidence="8">
    <location>
        <begin position="32"/>
        <end position="52"/>
    </location>
</feature>
<evidence type="ECO:0000256" key="4">
    <source>
        <dbReference type="ARBA" id="ARBA00022771"/>
    </source>
</evidence>
<evidence type="ECO:0000256" key="2">
    <source>
        <dbReference type="ARBA" id="ARBA00022723"/>
    </source>
</evidence>
<dbReference type="Proteomes" id="UP000502823">
    <property type="component" value="Unassembled WGS sequence"/>
</dbReference>
<feature type="region of interest" description="Disordered" evidence="8">
    <location>
        <begin position="866"/>
        <end position="892"/>
    </location>
</feature>
<accession>A0A6L2Q0Z3</accession>
<dbReference type="InParanoid" id="A0A6L2Q0Z3"/>
<feature type="compositionally biased region" description="Basic and acidic residues" evidence="8">
    <location>
        <begin position="184"/>
        <end position="208"/>
    </location>
</feature>
<evidence type="ECO:0000256" key="1">
    <source>
        <dbReference type="ARBA" id="ARBA00004123"/>
    </source>
</evidence>
<evidence type="ECO:0000313" key="10">
    <source>
        <dbReference type="EMBL" id="GFG36498.1"/>
    </source>
</evidence>